<keyword evidence="1" id="KW-0472">Membrane</keyword>
<evidence type="ECO:0000256" key="1">
    <source>
        <dbReference type="SAM" id="Phobius"/>
    </source>
</evidence>
<dbReference type="InterPro" id="IPR013099">
    <property type="entry name" value="K_chnl_dom"/>
</dbReference>
<feature type="domain" description="Potassium channel" evidence="2">
    <location>
        <begin position="75"/>
        <end position="152"/>
    </location>
</feature>
<feature type="transmembrane region" description="Helical" evidence="1">
    <location>
        <begin position="131"/>
        <end position="151"/>
    </location>
</feature>
<organism evidence="3 4">
    <name type="scientific">Zhihengliuella alba</name>
    <dbReference type="NCBI Taxonomy" id="547018"/>
    <lineage>
        <taxon>Bacteria</taxon>
        <taxon>Bacillati</taxon>
        <taxon>Actinomycetota</taxon>
        <taxon>Actinomycetes</taxon>
        <taxon>Micrococcales</taxon>
        <taxon>Micrococcaceae</taxon>
        <taxon>Zhihengliuella</taxon>
    </lineage>
</organism>
<accession>A0ABP7D6N7</accession>
<gene>
    <name evidence="3" type="ORF">GCM10022377_11980</name>
</gene>
<sequence length="288" mass="30670">MDLVCTVAGAALVLFGAVDMFQTLLRPSGQGRTSRLVLRGVWRLSKAAGHRFGSAVGPVAMVAVICLWVLLIAVGWALVYLPHLPEGFVVGSGLVPSDYSGFADAVYVSVVTLSTLGYGDVVPVDPWLQAVAPLEALSGFAVLTAALTWFTQIYPPLSRRRSLAVKLAGLDAAGAADAVADLDADGLARLLEGLADEIGRVRVDFAQHPEGFYFQEARTELSLARGLPCALSIRQAARPRPEPAVRLGERRLAYALDELAEILRSEFFRSAATTDDVFAAYAASTARI</sequence>
<dbReference type="Pfam" id="PF07885">
    <property type="entry name" value="Ion_trans_2"/>
    <property type="match status" value="1"/>
</dbReference>
<comment type="caution">
    <text evidence="3">The sequence shown here is derived from an EMBL/GenBank/DDBJ whole genome shotgun (WGS) entry which is preliminary data.</text>
</comment>
<dbReference type="Proteomes" id="UP001501536">
    <property type="component" value="Unassembled WGS sequence"/>
</dbReference>
<keyword evidence="1" id="KW-1133">Transmembrane helix</keyword>
<keyword evidence="1" id="KW-0812">Transmembrane</keyword>
<dbReference type="EMBL" id="BAABCJ010000002">
    <property type="protein sequence ID" value="GAA3700385.1"/>
    <property type="molecule type" value="Genomic_DNA"/>
</dbReference>
<protein>
    <recommendedName>
        <fullName evidence="2">Potassium channel domain-containing protein</fullName>
    </recommendedName>
</protein>
<feature type="transmembrane region" description="Helical" evidence="1">
    <location>
        <begin position="59"/>
        <end position="81"/>
    </location>
</feature>
<dbReference type="SUPFAM" id="SSF81324">
    <property type="entry name" value="Voltage-gated potassium channels"/>
    <property type="match status" value="1"/>
</dbReference>
<dbReference type="Gene3D" id="1.10.287.70">
    <property type="match status" value="1"/>
</dbReference>
<dbReference type="RefSeq" id="WP_344881505.1">
    <property type="nucleotide sequence ID" value="NZ_BAABCJ010000002.1"/>
</dbReference>
<evidence type="ECO:0000313" key="4">
    <source>
        <dbReference type="Proteomes" id="UP001501536"/>
    </source>
</evidence>
<keyword evidence="4" id="KW-1185">Reference proteome</keyword>
<evidence type="ECO:0000259" key="2">
    <source>
        <dbReference type="Pfam" id="PF07885"/>
    </source>
</evidence>
<proteinExistence type="predicted"/>
<reference evidence="4" key="1">
    <citation type="journal article" date="2019" name="Int. J. Syst. Evol. Microbiol.">
        <title>The Global Catalogue of Microorganisms (GCM) 10K type strain sequencing project: providing services to taxonomists for standard genome sequencing and annotation.</title>
        <authorList>
            <consortium name="The Broad Institute Genomics Platform"/>
            <consortium name="The Broad Institute Genome Sequencing Center for Infectious Disease"/>
            <person name="Wu L."/>
            <person name="Ma J."/>
        </authorList>
    </citation>
    <scope>NUCLEOTIDE SEQUENCE [LARGE SCALE GENOMIC DNA]</scope>
    <source>
        <strain evidence="4">JCM 16961</strain>
    </source>
</reference>
<name>A0ABP7D6N7_9MICC</name>
<evidence type="ECO:0000313" key="3">
    <source>
        <dbReference type="EMBL" id="GAA3700385.1"/>
    </source>
</evidence>